<protein>
    <submittedName>
        <fullName evidence="1">Uncharacterized protein</fullName>
    </submittedName>
</protein>
<proteinExistence type="predicted"/>
<sequence length="121" mass="13548">MSRSSSAHGKMRPDLSAIRSFAVLPSDLRMRKLEEQAKQIENDTAQTDLNAKKLTIINSQIDILTEKLGLDVNKPEHKEKVQLLCLPLVDYLDHNPVGSVNDATYNLTQELHLLENKAANS</sequence>
<accession>A0A2K4ZAB9</accession>
<dbReference type="Proteomes" id="UP000236311">
    <property type="component" value="Unassembled WGS sequence"/>
</dbReference>
<reference evidence="1 2" key="1">
    <citation type="submission" date="2018-01" db="EMBL/GenBank/DDBJ databases">
        <authorList>
            <person name="Gaut B.S."/>
            <person name="Morton B.R."/>
            <person name="Clegg M.T."/>
            <person name="Duvall M.R."/>
        </authorList>
    </citation>
    <scope>NUCLEOTIDE SEQUENCE [LARGE SCALE GENOMIC DNA]</scope>
    <source>
        <strain evidence="1">GP69</strain>
    </source>
</reference>
<dbReference type="EMBL" id="OFSM01000001">
    <property type="protein sequence ID" value="SOY27416.1"/>
    <property type="molecule type" value="Genomic_DNA"/>
</dbReference>
<keyword evidence="2" id="KW-1185">Reference proteome</keyword>
<gene>
    <name evidence="1" type="ORF">AMURIS_00120</name>
</gene>
<evidence type="ECO:0000313" key="1">
    <source>
        <dbReference type="EMBL" id="SOY27416.1"/>
    </source>
</evidence>
<organism evidence="1 2">
    <name type="scientific">Acetatifactor muris</name>
    <dbReference type="NCBI Taxonomy" id="879566"/>
    <lineage>
        <taxon>Bacteria</taxon>
        <taxon>Bacillati</taxon>
        <taxon>Bacillota</taxon>
        <taxon>Clostridia</taxon>
        <taxon>Lachnospirales</taxon>
        <taxon>Lachnospiraceae</taxon>
        <taxon>Acetatifactor</taxon>
    </lineage>
</organism>
<name>A0A2K4ZAB9_9FIRM</name>
<evidence type="ECO:0000313" key="2">
    <source>
        <dbReference type="Proteomes" id="UP000236311"/>
    </source>
</evidence>
<dbReference type="AlphaFoldDB" id="A0A2K4ZAB9"/>
<dbReference type="RefSeq" id="WP_103237549.1">
    <property type="nucleotide sequence ID" value="NZ_CANRXC010000061.1"/>
</dbReference>